<evidence type="ECO:0000256" key="2">
    <source>
        <dbReference type="ARBA" id="ARBA00023134"/>
    </source>
</evidence>
<reference evidence="4 5" key="1">
    <citation type="submission" date="2018-08" db="EMBL/GenBank/DDBJ databases">
        <title>Genome and evolution of the arbuscular mycorrhizal fungus Diversispora epigaea (formerly Glomus versiforme) and its bacterial endosymbionts.</title>
        <authorList>
            <person name="Sun X."/>
            <person name="Fei Z."/>
            <person name="Harrison M."/>
        </authorList>
    </citation>
    <scope>NUCLEOTIDE SEQUENCE [LARGE SCALE GENOMIC DNA]</scope>
    <source>
        <strain evidence="4 5">IT104</strain>
    </source>
</reference>
<dbReference type="InterPro" id="IPR045058">
    <property type="entry name" value="GIMA/IAN/Toc"/>
</dbReference>
<dbReference type="EMBL" id="PQFF01000023">
    <property type="protein sequence ID" value="RHZ88246.1"/>
    <property type="molecule type" value="Genomic_DNA"/>
</dbReference>
<organism evidence="4 5">
    <name type="scientific">Diversispora epigaea</name>
    <dbReference type="NCBI Taxonomy" id="1348612"/>
    <lineage>
        <taxon>Eukaryota</taxon>
        <taxon>Fungi</taxon>
        <taxon>Fungi incertae sedis</taxon>
        <taxon>Mucoromycota</taxon>
        <taxon>Glomeromycotina</taxon>
        <taxon>Glomeromycetes</taxon>
        <taxon>Diversisporales</taxon>
        <taxon>Diversisporaceae</taxon>
        <taxon>Diversispora</taxon>
    </lineage>
</organism>
<keyword evidence="2" id="KW-0342">GTP-binding</keyword>
<dbReference type="PROSITE" id="PS51720">
    <property type="entry name" value="G_AIG1"/>
    <property type="match status" value="1"/>
</dbReference>
<dbReference type="Pfam" id="PF04548">
    <property type="entry name" value="AIG1"/>
    <property type="match status" value="1"/>
</dbReference>
<evidence type="ECO:0000256" key="1">
    <source>
        <dbReference type="ARBA" id="ARBA00022741"/>
    </source>
</evidence>
<dbReference type="Gene3D" id="3.40.50.300">
    <property type="entry name" value="P-loop containing nucleotide triphosphate hydrolases"/>
    <property type="match status" value="1"/>
</dbReference>
<accession>A0A397JQF5</accession>
<dbReference type="AlphaFoldDB" id="A0A397JQF5"/>
<dbReference type="SUPFAM" id="SSF52540">
    <property type="entry name" value="P-loop containing nucleoside triphosphate hydrolases"/>
    <property type="match status" value="1"/>
</dbReference>
<evidence type="ECO:0000313" key="4">
    <source>
        <dbReference type="EMBL" id="RHZ88246.1"/>
    </source>
</evidence>
<proteinExistence type="predicted"/>
<gene>
    <name evidence="4" type="ORF">Glove_25g35</name>
</gene>
<evidence type="ECO:0000313" key="5">
    <source>
        <dbReference type="Proteomes" id="UP000266861"/>
    </source>
</evidence>
<evidence type="ECO:0000259" key="3">
    <source>
        <dbReference type="PROSITE" id="PS51720"/>
    </source>
</evidence>
<name>A0A397JQF5_9GLOM</name>
<dbReference type="Proteomes" id="UP000266861">
    <property type="component" value="Unassembled WGS sequence"/>
</dbReference>
<dbReference type="GO" id="GO:0005525">
    <property type="term" value="F:GTP binding"/>
    <property type="evidence" value="ECO:0007669"/>
    <property type="project" value="UniProtKB-KW"/>
</dbReference>
<dbReference type="OrthoDB" id="8954335at2759"/>
<keyword evidence="1" id="KW-0547">Nucleotide-binding</keyword>
<sequence length="402" mass="46613">MAKFKSTEKDKEIREKTNIRGKIKNVIHFSTNDNKKYAIVVNKIYKLYAIRLINYDDDSDEVKVIAIKRFPDLMNFYQTKEEVNEAAEEIQVTPKLIDQCVYEIETHEDDVENNIFLIGRTGSGKSTLANVISGRNDFKESEGSVSKTKNFQNEVFEFEGIKYRVIDTIGVGDTNLSHEKVVFKLAEAIYTMKRGIKQVFIVLGGRFTEEERELFVMAEKIFGRKIIEHTTIVRNRFESFENSEKCNKDRKELSKENKEISNLINSCGGIVYVNNPPLSESEKRRKIDEEDRESSRKILLEHLQSCYGTYRMENWDDMCVGINDYMNAKNLKEKGGNTNNQKLFSDARTKIEINHLKHEIIDEIKNQSLRSDDIEAHCFTKVNTIAFNADLTFKIKNICSIQ</sequence>
<keyword evidence="5" id="KW-1185">Reference proteome</keyword>
<dbReference type="InterPro" id="IPR006703">
    <property type="entry name" value="G_AIG1"/>
</dbReference>
<dbReference type="InterPro" id="IPR027417">
    <property type="entry name" value="P-loop_NTPase"/>
</dbReference>
<dbReference type="STRING" id="1348612.A0A397JQF5"/>
<protein>
    <recommendedName>
        <fullName evidence="3">AIG1-type G domain-containing protein</fullName>
    </recommendedName>
</protein>
<dbReference type="PANTHER" id="PTHR10903:SF184">
    <property type="entry name" value="GTP-BINDING PROTEIN A"/>
    <property type="match status" value="1"/>
</dbReference>
<feature type="domain" description="AIG1-type G" evidence="3">
    <location>
        <begin position="110"/>
        <end position="316"/>
    </location>
</feature>
<dbReference type="PANTHER" id="PTHR10903">
    <property type="entry name" value="GTPASE, IMAP FAMILY MEMBER-RELATED"/>
    <property type="match status" value="1"/>
</dbReference>
<comment type="caution">
    <text evidence="4">The sequence shown here is derived from an EMBL/GenBank/DDBJ whole genome shotgun (WGS) entry which is preliminary data.</text>
</comment>